<evidence type="ECO:0000313" key="7">
    <source>
        <dbReference type="Proteomes" id="UP000274756"/>
    </source>
</evidence>
<dbReference type="Proteomes" id="UP000038040">
    <property type="component" value="Unplaced"/>
</dbReference>
<dbReference type="WBParaSite" id="DME_0000422101-mRNA-1">
    <property type="protein sequence ID" value="DME_0000422101-mRNA-1"/>
    <property type="gene ID" value="DME_0000422101"/>
</dbReference>
<accession>A0A0N4UAN2</accession>
<dbReference type="AlphaFoldDB" id="A0A0N4UAN2"/>
<name>A0A0N4UAN2_DRAME</name>
<evidence type="ECO:0000313" key="5">
    <source>
        <dbReference type="EMBL" id="VDN58131.1"/>
    </source>
</evidence>
<gene>
    <name evidence="5" type="ORF">DME_LOCUS8104</name>
</gene>
<feature type="domain" description="MIR" evidence="4">
    <location>
        <begin position="82"/>
        <end position="135"/>
    </location>
</feature>
<feature type="signal peptide" evidence="3">
    <location>
        <begin position="1"/>
        <end position="17"/>
    </location>
</feature>
<keyword evidence="1 3" id="KW-0732">Signal</keyword>
<feature type="chain" id="PRO_5041039175" evidence="3">
    <location>
        <begin position="18"/>
        <end position="205"/>
    </location>
</feature>
<sequence length="205" mass="23136">MWMIFNIIYFFFLTACATYDETVTYSSVIKLKNIQEGVRLHSHDIKYGSGSGQQSVTGMIDLDDVNSHWQILAAMNASYKRGQTVKCGDLIRLKHTSTGCFLHSHLFSAPLSNGNQEISCFTEGDTGDHWVVVCNTDEWLRDGSVKLKHKDTGKYLATSGHQYSRPISGQREVVGVSSPGNSALWRSMEGIYMLPKQQQYRHDEF</sequence>
<keyword evidence="2" id="KW-0677">Repeat</keyword>
<dbReference type="PANTHER" id="PTHR46809">
    <property type="entry name" value="STROMAL CELL-DERIVED FACTOR 2-LIKE PROTEIN"/>
    <property type="match status" value="1"/>
</dbReference>
<dbReference type="STRING" id="318479.A0A0N4UAN2"/>
<feature type="domain" description="MIR" evidence="4">
    <location>
        <begin position="20"/>
        <end position="74"/>
    </location>
</feature>
<dbReference type="InterPro" id="IPR036300">
    <property type="entry name" value="MIR_dom_sf"/>
</dbReference>
<reference evidence="8" key="1">
    <citation type="submission" date="2017-02" db="UniProtKB">
        <authorList>
            <consortium name="WormBaseParasite"/>
        </authorList>
    </citation>
    <scope>IDENTIFICATION</scope>
</reference>
<dbReference type="EMBL" id="UYYG01001165">
    <property type="protein sequence ID" value="VDN58131.1"/>
    <property type="molecule type" value="Genomic_DNA"/>
</dbReference>
<evidence type="ECO:0000313" key="6">
    <source>
        <dbReference type="Proteomes" id="UP000038040"/>
    </source>
</evidence>
<dbReference type="PANTHER" id="PTHR46809:SF2">
    <property type="entry name" value="GH21273P"/>
    <property type="match status" value="1"/>
</dbReference>
<dbReference type="PROSITE" id="PS50919">
    <property type="entry name" value="MIR"/>
    <property type="match status" value="3"/>
</dbReference>
<dbReference type="SMART" id="SM00472">
    <property type="entry name" value="MIR"/>
    <property type="match status" value="3"/>
</dbReference>
<dbReference type="Proteomes" id="UP000274756">
    <property type="component" value="Unassembled WGS sequence"/>
</dbReference>
<evidence type="ECO:0000256" key="1">
    <source>
        <dbReference type="ARBA" id="ARBA00022729"/>
    </source>
</evidence>
<dbReference type="Gene3D" id="2.80.10.50">
    <property type="match status" value="1"/>
</dbReference>
<keyword evidence="7" id="KW-1185">Reference proteome</keyword>
<organism evidence="6 8">
    <name type="scientific">Dracunculus medinensis</name>
    <name type="common">Guinea worm</name>
    <dbReference type="NCBI Taxonomy" id="318479"/>
    <lineage>
        <taxon>Eukaryota</taxon>
        <taxon>Metazoa</taxon>
        <taxon>Ecdysozoa</taxon>
        <taxon>Nematoda</taxon>
        <taxon>Chromadorea</taxon>
        <taxon>Rhabditida</taxon>
        <taxon>Spirurina</taxon>
        <taxon>Dracunculoidea</taxon>
        <taxon>Dracunculidae</taxon>
        <taxon>Dracunculus</taxon>
    </lineage>
</organism>
<dbReference type="InterPro" id="IPR016093">
    <property type="entry name" value="MIR_motif"/>
</dbReference>
<reference evidence="5 7" key="2">
    <citation type="submission" date="2018-11" db="EMBL/GenBank/DDBJ databases">
        <authorList>
            <consortium name="Pathogen Informatics"/>
        </authorList>
    </citation>
    <scope>NUCLEOTIDE SEQUENCE [LARGE SCALE GENOMIC DNA]</scope>
</reference>
<evidence type="ECO:0000256" key="3">
    <source>
        <dbReference type="SAM" id="SignalP"/>
    </source>
</evidence>
<proteinExistence type="predicted"/>
<dbReference type="OrthoDB" id="5588846at2759"/>
<evidence type="ECO:0000313" key="8">
    <source>
        <dbReference type="WBParaSite" id="DME_0000422101-mRNA-1"/>
    </source>
</evidence>
<feature type="domain" description="MIR" evidence="4">
    <location>
        <begin position="136"/>
        <end position="190"/>
    </location>
</feature>
<evidence type="ECO:0000256" key="2">
    <source>
        <dbReference type="ARBA" id="ARBA00022737"/>
    </source>
</evidence>
<evidence type="ECO:0000259" key="4">
    <source>
        <dbReference type="PROSITE" id="PS50919"/>
    </source>
</evidence>
<dbReference type="SUPFAM" id="SSF82109">
    <property type="entry name" value="MIR domain"/>
    <property type="match status" value="1"/>
</dbReference>
<dbReference type="Pfam" id="PF02815">
    <property type="entry name" value="MIR"/>
    <property type="match status" value="1"/>
</dbReference>
<protein>
    <submittedName>
        <fullName evidence="8">MIR domain-containing protein</fullName>
    </submittedName>
</protein>